<dbReference type="PANTHER" id="PTHR13812:SF19">
    <property type="entry name" value="KETIMINE REDUCTASE MU-CRYSTALLIN"/>
    <property type="match status" value="1"/>
</dbReference>
<dbReference type="OrthoDB" id="41492at2759"/>
<dbReference type="PANTHER" id="PTHR13812">
    <property type="entry name" value="KETIMINE REDUCTASE MU-CRYSTALLIN"/>
    <property type="match status" value="1"/>
</dbReference>
<dbReference type="InterPro" id="IPR003462">
    <property type="entry name" value="ODC_Mu_crystall"/>
</dbReference>
<dbReference type="GO" id="GO:0005737">
    <property type="term" value="C:cytoplasm"/>
    <property type="evidence" value="ECO:0007669"/>
    <property type="project" value="TreeGrafter"/>
</dbReference>
<organism evidence="3 4">
    <name type="scientific">Choiromyces venosus 120613-1</name>
    <dbReference type="NCBI Taxonomy" id="1336337"/>
    <lineage>
        <taxon>Eukaryota</taxon>
        <taxon>Fungi</taxon>
        <taxon>Dikarya</taxon>
        <taxon>Ascomycota</taxon>
        <taxon>Pezizomycotina</taxon>
        <taxon>Pezizomycetes</taxon>
        <taxon>Pezizales</taxon>
        <taxon>Tuberaceae</taxon>
        <taxon>Choiromyces</taxon>
    </lineage>
</organism>
<keyword evidence="2" id="KW-0732">Signal</keyword>
<evidence type="ECO:0000313" key="3">
    <source>
        <dbReference type="EMBL" id="RPB03921.1"/>
    </source>
</evidence>
<keyword evidence="4" id="KW-1185">Reference proteome</keyword>
<name>A0A3N4K642_9PEZI</name>
<comment type="similarity">
    <text evidence="1">Belongs to the ornithine cyclodeaminase/mu-crystallin family.</text>
</comment>
<evidence type="ECO:0000313" key="4">
    <source>
        <dbReference type="Proteomes" id="UP000276215"/>
    </source>
</evidence>
<feature type="chain" id="PRO_5017970174" evidence="2">
    <location>
        <begin position="16"/>
        <end position="363"/>
    </location>
</feature>
<dbReference type="Pfam" id="PF02423">
    <property type="entry name" value="OCD_Mu_crystall"/>
    <property type="match status" value="1"/>
</dbReference>
<accession>A0A3N4K642</accession>
<sequence length="363" mass="39381">MAAPVPLILTHTTITALLTSLPAPAIHNIITSLTSSLHALTQPLSTSTCNRTLSSTPTLIQPPRQTLQNNASNYTTLIMPCSTPNLTCIKSVTLPTPPNPASPPNGVITLQDATGRLLALLNAEEVTAFRTACVSIALLLGRIRYGLAATKVVVFGAGKQAKWISRLLLKFIPALKHLVIIGREGSTRDKMETFVRKLRRAAEFKTEIYWRIYDGGEDSEVQADVGEADAIFCCTPSTVKLFPVEFLTDERKRYISLIGSYKPHMKEISPSYLRRDSVTVVVDSIETCLVEAGEVIQAGLKADDLLNIGSVISDFDNGLGEKYLGDMVFKCVGLAIMDLVVADEIVKLARLHMVGVEVPGFSS</sequence>
<proteinExistence type="inferred from homology"/>
<dbReference type="SUPFAM" id="SSF51735">
    <property type="entry name" value="NAD(P)-binding Rossmann-fold domains"/>
    <property type="match status" value="1"/>
</dbReference>
<dbReference type="InterPro" id="IPR023401">
    <property type="entry name" value="ODC_N"/>
</dbReference>
<dbReference type="EMBL" id="ML120360">
    <property type="protein sequence ID" value="RPB03921.1"/>
    <property type="molecule type" value="Genomic_DNA"/>
</dbReference>
<protein>
    <submittedName>
        <fullName evidence="3">NAD(P)-binding protein</fullName>
    </submittedName>
</protein>
<dbReference type="Proteomes" id="UP000276215">
    <property type="component" value="Unassembled WGS sequence"/>
</dbReference>
<dbReference type="InterPro" id="IPR036291">
    <property type="entry name" value="NAD(P)-bd_dom_sf"/>
</dbReference>
<dbReference type="Gene3D" id="3.30.1780.10">
    <property type="entry name" value="ornithine cyclodeaminase, domain 1"/>
    <property type="match status" value="1"/>
</dbReference>
<dbReference type="STRING" id="1336337.A0A3N4K642"/>
<dbReference type="Gene3D" id="3.40.50.720">
    <property type="entry name" value="NAD(P)-binding Rossmann-like Domain"/>
    <property type="match status" value="1"/>
</dbReference>
<reference evidence="3 4" key="1">
    <citation type="journal article" date="2018" name="Nat. Ecol. Evol.">
        <title>Pezizomycetes genomes reveal the molecular basis of ectomycorrhizal truffle lifestyle.</title>
        <authorList>
            <person name="Murat C."/>
            <person name="Payen T."/>
            <person name="Noel B."/>
            <person name="Kuo A."/>
            <person name="Morin E."/>
            <person name="Chen J."/>
            <person name="Kohler A."/>
            <person name="Krizsan K."/>
            <person name="Balestrini R."/>
            <person name="Da Silva C."/>
            <person name="Montanini B."/>
            <person name="Hainaut M."/>
            <person name="Levati E."/>
            <person name="Barry K.W."/>
            <person name="Belfiori B."/>
            <person name="Cichocki N."/>
            <person name="Clum A."/>
            <person name="Dockter R.B."/>
            <person name="Fauchery L."/>
            <person name="Guy J."/>
            <person name="Iotti M."/>
            <person name="Le Tacon F."/>
            <person name="Lindquist E.A."/>
            <person name="Lipzen A."/>
            <person name="Malagnac F."/>
            <person name="Mello A."/>
            <person name="Molinier V."/>
            <person name="Miyauchi S."/>
            <person name="Poulain J."/>
            <person name="Riccioni C."/>
            <person name="Rubini A."/>
            <person name="Sitrit Y."/>
            <person name="Splivallo R."/>
            <person name="Traeger S."/>
            <person name="Wang M."/>
            <person name="Zifcakova L."/>
            <person name="Wipf D."/>
            <person name="Zambonelli A."/>
            <person name="Paolocci F."/>
            <person name="Nowrousian M."/>
            <person name="Ottonello S."/>
            <person name="Baldrian P."/>
            <person name="Spatafora J.W."/>
            <person name="Henrissat B."/>
            <person name="Nagy L.G."/>
            <person name="Aury J.M."/>
            <person name="Wincker P."/>
            <person name="Grigoriev I.V."/>
            <person name="Bonfante P."/>
            <person name="Martin F.M."/>
        </authorList>
    </citation>
    <scope>NUCLEOTIDE SEQUENCE [LARGE SCALE GENOMIC DNA]</scope>
    <source>
        <strain evidence="3 4">120613-1</strain>
    </source>
</reference>
<gene>
    <name evidence="3" type="ORF">L873DRAFT_1825856</name>
</gene>
<evidence type="ECO:0000256" key="1">
    <source>
        <dbReference type="ARBA" id="ARBA00008903"/>
    </source>
</evidence>
<dbReference type="AlphaFoldDB" id="A0A3N4K642"/>
<evidence type="ECO:0000256" key="2">
    <source>
        <dbReference type="SAM" id="SignalP"/>
    </source>
</evidence>
<feature type="signal peptide" evidence="2">
    <location>
        <begin position="1"/>
        <end position="15"/>
    </location>
</feature>